<feature type="compositionally biased region" description="Basic and acidic residues" evidence="1">
    <location>
        <begin position="89"/>
        <end position="100"/>
    </location>
</feature>
<feature type="compositionally biased region" description="Polar residues" evidence="1">
    <location>
        <begin position="59"/>
        <end position="80"/>
    </location>
</feature>
<accession>A0A0L0NMX0</accession>
<feature type="region of interest" description="Disordered" evidence="1">
    <location>
        <begin position="37"/>
        <end position="100"/>
    </location>
</feature>
<sequence length="100" mass="11265">MRRRSCSKVPWPFRSLDFLNPGFLLFIPFFIPISSTTITTDHGDSENVEGDTQERVRDSSNTQANANQPHEAQAIATQGPDSGYRRSQARKEGAWKRRGA</sequence>
<evidence type="ECO:0000313" key="2">
    <source>
        <dbReference type="EMBL" id="KND95403.1"/>
    </source>
</evidence>
<name>A0A0L0NMX0_CANAR</name>
<dbReference type="AlphaFoldDB" id="A0A0L0NMX0"/>
<dbReference type="EMBL" id="LGST01000083">
    <property type="protein sequence ID" value="KND95403.1"/>
    <property type="molecule type" value="Genomic_DNA"/>
</dbReference>
<evidence type="ECO:0000313" key="3">
    <source>
        <dbReference type="Proteomes" id="UP000037122"/>
    </source>
</evidence>
<gene>
    <name evidence="2" type="ORF">QG37_08364</name>
</gene>
<organism evidence="2 3">
    <name type="scientific">Candidozyma auris</name>
    <name type="common">Yeast</name>
    <name type="synonym">Candida auris</name>
    <dbReference type="NCBI Taxonomy" id="498019"/>
    <lineage>
        <taxon>Eukaryota</taxon>
        <taxon>Fungi</taxon>
        <taxon>Dikarya</taxon>
        <taxon>Ascomycota</taxon>
        <taxon>Saccharomycotina</taxon>
        <taxon>Pichiomycetes</taxon>
        <taxon>Metschnikowiaceae</taxon>
        <taxon>Candidozyma</taxon>
    </lineage>
</organism>
<dbReference type="Proteomes" id="UP000037122">
    <property type="component" value="Unassembled WGS sequence"/>
</dbReference>
<dbReference type="VEuPathDB" id="FungiDB:CJI97_005651"/>
<dbReference type="VEuPathDB" id="FungiDB:QG37_08364"/>
<comment type="caution">
    <text evidence="2">The sequence shown here is derived from an EMBL/GenBank/DDBJ whole genome shotgun (WGS) entry which is preliminary data.</text>
</comment>
<protein>
    <submittedName>
        <fullName evidence="2">Uncharacterized protein</fullName>
    </submittedName>
</protein>
<reference evidence="3" key="1">
    <citation type="journal article" date="2015" name="BMC Genomics">
        <title>Draft genome of a commonly misdiagnosed multidrug resistant pathogen Candida auris.</title>
        <authorList>
            <person name="Chatterjee S."/>
            <person name="Alampalli S.V."/>
            <person name="Nageshan R.K."/>
            <person name="Chettiar S.T."/>
            <person name="Joshi S."/>
            <person name="Tatu U.S."/>
        </authorList>
    </citation>
    <scope>NUCLEOTIDE SEQUENCE [LARGE SCALE GENOMIC DNA]</scope>
    <source>
        <strain evidence="3">6684</strain>
    </source>
</reference>
<evidence type="ECO:0000256" key="1">
    <source>
        <dbReference type="SAM" id="MobiDB-lite"/>
    </source>
</evidence>
<proteinExistence type="predicted"/>